<feature type="compositionally biased region" description="Basic and acidic residues" evidence="1">
    <location>
        <begin position="71"/>
        <end position="83"/>
    </location>
</feature>
<accession>A0A3P8B563</accession>
<reference evidence="2 3" key="1">
    <citation type="submission" date="2018-11" db="EMBL/GenBank/DDBJ databases">
        <authorList>
            <consortium name="Pathogen Informatics"/>
        </authorList>
    </citation>
    <scope>NUCLEOTIDE SEQUENCE [LARGE SCALE GENOMIC DNA]</scope>
</reference>
<feature type="region of interest" description="Disordered" evidence="1">
    <location>
        <begin position="23"/>
        <end position="51"/>
    </location>
</feature>
<evidence type="ECO:0000256" key="1">
    <source>
        <dbReference type="SAM" id="MobiDB-lite"/>
    </source>
</evidence>
<feature type="region of interest" description="Disordered" evidence="1">
    <location>
        <begin position="71"/>
        <end position="100"/>
    </location>
</feature>
<name>A0A183GEV8_HELPZ</name>
<gene>
    <name evidence="2" type="ORF">HPBE_LOCUS20896</name>
</gene>
<dbReference type="Proteomes" id="UP000050761">
    <property type="component" value="Unassembled WGS sequence"/>
</dbReference>
<dbReference type="EMBL" id="UZAH01032528">
    <property type="protein sequence ID" value="VDP22367.1"/>
    <property type="molecule type" value="Genomic_DNA"/>
</dbReference>
<proteinExistence type="predicted"/>
<evidence type="ECO:0000313" key="3">
    <source>
        <dbReference type="Proteomes" id="UP000050761"/>
    </source>
</evidence>
<evidence type="ECO:0000313" key="2">
    <source>
        <dbReference type="EMBL" id="VDP22367.1"/>
    </source>
</evidence>
<evidence type="ECO:0000313" key="4">
    <source>
        <dbReference type="WBParaSite" id="HPBE_0002089701-mRNA-1"/>
    </source>
</evidence>
<dbReference type="AlphaFoldDB" id="A0A183GEV8"/>
<sequence>MSGAYQPGFPFRAASKVRMIGKYASNPEQRGSGEDERHRLARMSDSTADRVARYNSNEDCRRRTLQGETECERGADLDSDVEHRRHSMQHEIPVGREAGLEEDAERHGQGGWMQLFQGYPNTVRNLIAINSSASGELKRLQRNLHQSARKLAPLLRCLLRAHSGPWAYCSRIHDQIYHCVRRFHLEEGQLRQYGEIYILDCSEAAQGRLSYVQNRGCDAGLMMTLSRLILEINPYAQSFTMMHEGKMAEEVRSRTER</sequence>
<accession>A0A183GEV8</accession>
<reference evidence="4" key="2">
    <citation type="submission" date="2019-09" db="UniProtKB">
        <authorList>
            <consortium name="WormBaseParasite"/>
        </authorList>
    </citation>
    <scope>IDENTIFICATION</scope>
</reference>
<protein>
    <submittedName>
        <fullName evidence="4">Helitron_like_N domain-containing protein</fullName>
    </submittedName>
</protein>
<dbReference type="WBParaSite" id="HPBE_0002089701-mRNA-1">
    <property type="protein sequence ID" value="HPBE_0002089701-mRNA-1"/>
    <property type="gene ID" value="HPBE_0002089701"/>
</dbReference>
<organism evidence="3 4">
    <name type="scientific">Heligmosomoides polygyrus</name>
    <name type="common">Parasitic roundworm</name>
    <dbReference type="NCBI Taxonomy" id="6339"/>
    <lineage>
        <taxon>Eukaryota</taxon>
        <taxon>Metazoa</taxon>
        <taxon>Ecdysozoa</taxon>
        <taxon>Nematoda</taxon>
        <taxon>Chromadorea</taxon>
        <taxon>Rhabditida</taxon>
        <taxon>Rhabditina</taxon>
        <taxon>Rhabditomorpha</taxon>
        <taxon>Strongyloidea</taxon>
        <taxon>Heligmosomidae</taxon>
        <taxon>Heligmosomoides</taxon>
    </lineage>
</organism>
<keyword evidence="3" id="KW-1185">Reference proteome</keyword>